<feature type="non-terminal residue" evidence="2">
    <location>
        <position position="89"/>
    </location>
</feature>
<sequence length="89" mass="10402">LQKLTESQGFTESYQQDQITQDNVTSRKKRAPVTDNKYARAVNYWILSILSKGLPEDHYFKPDNPSLPIQMLKLFPERYTILRESNLPS</sequence>
<gene>
    <name evidence="2" type="ORF">BO85DRAFT_356693</name>
</gene>
<feature type="region of interest" description="Disordered" evidence="1">
    <location>
        <begin position="1"/>
        <end position="32"/>
    </location>
</feature>
<feature type="compositionally biased region" description="Polar residues" evidence="1">
    <location>
        <begin position="1"/>
        <end position="24"/>
    </location>
</feature>
<dbReference type="RefSeq" id="XP_025517322.1">
    <property type="nucleotide sequence ID" value="XM_025655494.1"/>
</dbReference>
<reference evidence="2 3" key="1">
    <citation type="submission" date="2018-02" db="EMBL/GenBank/DDBJ databases">
        <title>The genomes of Aspergillus section Nigri reveals drivers in fungal speciation.</title>
        <authorList>
            <consortium name="DOE Joint Genome Institute"/>
            <person name="Vesth T.C."/>
            <person name="Nybo J."/>
            <person name="Theobald S."/>
            <person name="Brandl J."/>
            <person name="Frisvad J.C."/>
            <person name="Nielsen K.F."/>
            <person name="Lyhne E.K."/>
            <person name="Kogle M.E."/>
            <person name="Kuo A."/>
            <person name="Riley R."/>
            <person name="Clum A."/>
            <person name="Nolan M."/>
            <person name="Lipzen A."/>
            <person name="Salamov A."/>
            <person name="Henrissat B."/>
            <person name="Wiebenga A."/>
            <person name="De vries R.P."/>
            <person name="Grigoriev I.V."/>
            <person name="Mortensen U.H."/>
            <person name="Andersen M.R."/>
            <person name="Baker S.E."/>
        </authorList>
    </citation>
    <scope>NUCLEOTIDE SEQUENCE [LARGE SCALE GENOMIC DNA]</scope>
    <source>
        <strain evidence="2 3">CBS 112811</strain>
    </source>
</reference>
<accession>A0A8G1R7Y3</accession>
<evidence type="ECO:0000313" key="3">
    <source>
        <dbReference type="Proteomes" id="UP000249526"/>
    </source>
</evidence>
<protein>
    <submittedName>
        <fullName evidence="2">Uncharacterized protein</fullName>
    </submittedName>
</protein>
<dbReference type="AlphaFoldDB" id="A0A8G1R7Y3"/>
<name>A0A8G1R7Y3_9EURO</name>
<dbReference type="Proteomes" id="UP000249526">
    <property type="component" value="Unassembled WGS sequence"/>
</dbReference>
<proteinExistence type="predicted"/>
<dbReference type="GeneID" id="37158896"/>
<keyword evidence="3" id="KW-1185">Reference proteome</keyword>
<feature type="non-terminal residue" evidence="2">
    <location>
        <position position="1"/>
    </location>
</feature>
<evidence type="ECO:0000313" key="2">
    <source>
        <dbReference type="EMBL" id="RAH59400.1"/>
    </source>
</evidence>
<evidence type="ECO:0000256" key="1">
    <source>
        <dbReference type="SAM" id="MobiDB-lite"/>
    </source>
</evidence>
<organism evidence="2 3">
    <name type="scientific">Aspergillus piperis CBS 112811</name>
    <dbReference type="NCBI Taxonomy" id="1448313"/>
    <lineage>
        <taxon>Eukaryota</taxon>
        <taxon>Fungi</taxon>
        <taxon>Dikarya</taxon>
        <taxon>Ascomycota</taxon>
        <taxon>Pezizomycotina</taxon>
        <taxon>Eurotiomycetes</taxon>
        <taxon>Eurotiomycetidae</taxon>
        <taxon>Eurotiales</taxon>
        <taxon>Aspergillaceae</taxon>
        <taxon>Aspergillus</taxon>
        <taxon>Aspergillus subgen. Circumdati</taxon>
    </lineage>
</organism>
<dbReference type="EMBL" id="KZ825059">
    <property type="protein sequence ID" value="RAH59400.1"/>
    <property type="molecule type" value="Genomic_DNA"/>
</dbReference>